<dbReference type="PANTHER" id="PTHR43685">
    <property type="entry name" value="GLYCOSYLTRANSFERASE"/>
    <property type="match status" value="1"/>
</dbReference>
<dbReference type="SUPFAM" id="SSF53448">
    <property type="entry name" value="Nucleotide-diphospho-sugar transferases"/>
    <property type="match status" value="1"/>
</dbReference>
<dbReference type="PANTHER" id="PTHR43685:SF2">
    <property type="entry name" value="GLYCOSYLTRANSFERASE 2-LIKE DOMAIN-CONTAINING PROTEIN"/>
    <property type="match status" value="1"/>
</dbReference>
<dbReference type="InterPro" id="IPR001173">
    <property type="entry name" value="Glyco_trans_2-like"/>
</dbReference>
<dbReference type="Pfam" id="PF00535">
    <property type="entry name" value="Glycos_transf_2"/>
    <property type="match status" value="1"/>
</dbReference>
<protein>
    <submittedName>
        <fullName evidence="2">Glycosyltransferase family 2 protein</fullName>
    </submittedName>
</protein>
<accession>A0A346NP84</accession>
<evidence type="ECO:0000313" key="2">
    <source>
        <dbReference type="EMBL" id="AXR07341.1"/>
    </source>
</evidence>
<keyword evidence="2" id="KW-0808">Transferase</keyword>
<dbReference type="InterPro" id="IPR029044">
    <property type="entry name" value="Nucleotide-diphossugar_trans"/>
</dbReference>
<organism evidence="2 3">
    <name type="scientific">Salinimonas sediminis</name>
    <dbReference type="NCBI Taxonomy" id="2303538"/>
    <lineage>
        <taxon>Bacteria</taxon>
        <taxon>Pseudomonadati</taxon>
        <taxon>Pseudomonadota</taxon>
        <taxon>Gammaproteobacteria</taxon>
        <taxon>Alteromonadales</taxon>
        <taxon>Alteromonadaceae</taxon>
        <taxon>Alteromonas/Salinimonas group</taxon>
        <taxon>Salinimonas</taxon>
    </lineage>
</organism>
<evidence type="ECO:0000259" key="1">
    <source>
        <dbReference type="Pfam" id="PF00535"/>
    </source>
</evidence>
<dbReference type="InterPro" id="IPR050834">
    <property type="entry name" value="Glycosyltransf_2"/>
</dbReference>
<feature type="domain" description="Glycosyltransferase 2-like" evidence="1">
    <location>
        <begin position="3"/>
        <end position="162"/>
    </location>
</feature>
<proteinExistence type="predicted"/>
<gene>
    <name evidence="2" type="ORF">D0Y50_13885</name>
</gene>
<dbReference type="KEGG" id="salm:D0Y50_13885"/>
<keyword evidence="3" id="KW-1185">Reference proteome</keyword>
<sequence length="289" mass="32992">MISVVICTYNRAQALKLCLESFTRIEFAHDWELVLVDNNSSDHTQQVVQEVKQATGLPIKLVTEKRQGLGYARNCGLAATQYPIVAYTDDDCYPQADYLTQIVNNFELHDIGFVGGRVLLHDPTDLELTVQFSTTTEFFTPTSYMRAGVIHGANFAFKRELLIRADGFDPNLGAGSPFKAAEDTDLLTECQRLGATGKYAPEIVVSHHHGRKTQAEYHSLMHSYDIGRGAFYAKRVFFSPGRRLRTAKYWFYCMRHQRWAMTKTELKTAWTYICRRLTNKLDYAPKHLS</sequence>
<dbReference type="CDD" id="cd00761">
    <property type="entry name" value="Glyco_tranf_GTA_type"/>
    <property type="match status" value="1"/>
</dbReference>
<dbReference type="OrthoDB" id="9801954at2"/>
<dbReference type="RefSeq" id="WP_117317447.1">
    <property type="nucleotide sequence ID" value="NZ_CP031769.1"/>
</dbReference>
<dbReference type="GO" id="GO:0016740">
    <property type="term" value="F:transferase activity"/>
    <property type="evidence" value="ECO:0007669"/>
    <property type="project" value="UniProtKB-KW"/>
</dbReference>
<name>A0A346NP84_9ALTE</name>
<reference evidence="2 3" key="1">
    <citation type="submission" date="2018-08" db="EMBL/GenBank/DDBJ databases">
        <title>Salinimonas sediminis sp. nov., a piezophilic bacterium isolated from a deep-sea sediment sample from the New Britain Trench.</title>
        <authorList>
            <person name="Cao J."/>
        </authorList>
    </citation>
    <scope>NUCLEOTIDE SEQUENCE [LARGE SCALE GENOMIC DNA]</scope>
    <source>
        <strain evidence="2 3">N102</strain>
    </source>
</reference>
<dbReference type="Gene3D" id="3.90.550.10">
    <property type="entry name" value="Spore Coat Polysaccharide Biosynthesis Protein SpsA, Chain A"/>
    <property type="match status" value="1"/>
</dbReference>
<dbReference type="Proteomes" id="UP000262073">
    <property type="component" value="Chromosome"/>
</dbReference>
<dbReference type="EMBL" id="CP031769">
    <property type="protein sequence ID" value="AXR07341.1"/>
    <property type="molecule type" value="Genomic_DNA"/>
</dbReference>
<evidence type="ECO:0000313" key="3">
    <source>
        <dbReference type="Proteomes" id="UP000262073"/>
    </source>
</evidence>
<dbReference type="AlphaFoldDB" id="A0A346NP84"/>